<dbReference type="GO" id="GO:0042937">
    <property type="term" value="F:tripeptide transmembrane transporter activity"/>
    <property type="evidence" value="ECO:0007669"/>
    <property type="project" value="UniProtKB-ARBA"/>
</dbReference>
<evidence type="ECO:0000256" key="1">
    <source>
        <dbReference type="ARBA" id="ARBA00004651"/>
    </source>
</evidence>
<dbReference type="GO" id="GO:0035443">
    <property type="term" value="P:tripeptide transmembrane transport"/>
    <property type="evidence" value="ECO:0007669"/>
    <property type="project" value="UniProtKB-ARBA"/>
</dbReference>
<reference evidence="9 10" key="1">
    <citation type="submission" date="2020-03" db="EMBL/GenBank/DDBJ databases">
        <authorList>
            <person name="Lai Q."/>
        </authorList>
    </citation>
    <scope>NUCLEOTIDE SEQUENCE [LARGE SCALE GENOMIC DNA]</scope>
    <source>
        <strain evidence="9 10">CCUG 25036</strain>
    </source>
</reference>
<evidence type="ECO:0000313" key="9">
    <source>
        <dbReference type="EMBL" id="NII07730.1"/>
    </source>
</evidence>
<keyword evidence="2" id="KW-0813">Transport</keyword>
<keyword evidence="7 8" id="KW-0472">Membrane</keyword>
<dbReference type="RefSeq" id="WP_166949861.1">
    <property type="nucleotide sequence ID" value="NZ_CP077072.1"/>
</dbReference>
<protein>
    <submittedName>
        <fullName evidence="9">MFS transporter</fullName>
    </submittedName>
</protein>
<dbReference type="SUPFAM" id="SSF103473">
    <property type="entry name" value="MFS general substrate transporter"/>
    <property type="match status" value="1"/>
</dbReference>
<keyword evidence="10" id="KW-1185">Reference proteome</keyword>
<feature type="transmembrane region" description="Helical" evidence="8">
    <location>
        <begin position="176"/>
        <end position="198"/>
    </location>
</feature>
<evidence type="ECO:0000313" key="10">
    <source>
        <dbReference type="Proteomes" id="UP000490980"/>
    </source>
</evidence>
<feature type="transmembrane region" description="Helical" evidence="8">
    <location>
        <begin position="243"/>
        <end position="263"/>
    </location>
</feature>
<sequence length="511" mass="55865">MAIQNPPVSQTRSFSTVFLIEMWERFGFYGMQVLMVTYMVKKLGFPEADSNLIWGAASALIYATPAIGGWIGDKFIGTRRAMLTGAVVLMIGYVLLWIPTNNSLFLYAALGVIILGNGLFKPNAGNLVRKIYEGDEVKIDSAFTIYYMAVNIGSTISMLLTPWIRDYVGAHYGDAMGWHTAFGVCSIGLMLGLVNYYFMRRTLAHIGSAPDERPLVAKNILGVILGGIAIIAASTFILQYQEVAKICVYIAGVVILGIFVHLIRSVEPGERAGLIAALLLTVQTIFFFIFYQQMSTSLNLFAQRNVDLDFSLFGIQLFRWIPEQFQSLNAIWIVILSPILVWIYNALGRQGKDFPVAAKFALGFVAVAAGFFMYGLGALTAVDGQISSWYMVWGYGFYSLGEILVSGLGLAMIARYVPARMGGFMMGAYYVAVGVSQYTGSVIANFAAIPSGFNNPLESLPIYTSLFNKLGFVGVACTVIAVVMLPLMRKLSLDHALAGVPPVPPVHNEDL</sequence>
<evidence type="ECO:0000256" key="8">
    <source>
        <dbReference type="SAM" id="Phobius"/>
    </source>
</evidence>
<feature type="transmembrane region" description="Helical" evidence="8">
    <location>
        <begin position="470"/>
        <end position="488"/>
    </location>
</feature>
<keyword evidence="4 8" id="KW-0812">Transmembrane</keyword>
<dbReference type="Pfam" id="PF00854">
    <property type="entry name" value="PTR2"/>
    <property type="match status" value="1"/>
</dbReference>
<name>A0A7X5ZJG5_9GAMM</name>
<keyword evidence="5" id="KW-0571">Peptide transport</keyword>
<dbReference type="NCBIfam" id="TIGR00924">
    <property type="entry name" value="yjdL_sub1_fam"/>
    <property type="match status" value="1"/>
</dbReference>
<evidence type="ECO:0000256" key="3">
    <source>
        <dbReference type="ARBA" id="ARBA00022475"/>
    </source>
</evidence>
<dbReference type="InterPro" id="IPR005279">
    <property type="entry name" value="Dipep/tripep_permease"/>
</dbReference>
<dbReference type="GO" id="GO:0005886">
    <property type="term" value="C:plasma membrane"/>
    <property type="evidence" value="ECO:0007669"/>
    <property type="project" value="UniProtKB-SubCell"/>
</dbReference>
<feature type="transmembrane region" description="Helical" evidence="8">
    <location>
        <begin position="219"/>
        <end position="237"/>
    </location>
</feature>
<feature type="transmembrane region" description="Helical" evidence="8">
    <location>
        <begin position="360"/>
        <end position="381"/>
    </location>
</feature>
<organism evidence="9 10">
    <name type="scientific">Luteibacter anthropi</name>
    <dbReference type="NCBI Taxonomy" id="564369"/>
    <lineage>
        <taxon>Bacteria</taxon>
        <taxon>Pseudomonadati</taxon>
        <taxon>Pseudomonadota</taxon>
        <taxon>Gammaproteobacteria</taxon>
        <taxon>Lysobacterales</taxon>
        <taxon>Rhodanobacteraceae</taxon>
        <taxon>Luteibacter</taxon>
    </lineage>
</organism>
<feature type="transmembrane region" description="Helical" evidence="8">
    <location>
        <begin position="104"/>
        <end position="120"/>
    </location>
</feature>
<dbReference type="InterPro" id="IPR036259">
    <property type="entry name" value="MFS_trans_sf"/>
</dbReference>
<evidence type="ECO:0000256" key="7">
    <source>
        <dbReference type="ARBA" id="ARBA00023136"/>
    </source>
</evidence>
<feature type="transmembrane region" description="Helical" evidence="8">
    <location>
        <begin position="52"/>
        <end position="72"/>
    </location>
</feature>
<dbReference type="AlphaFoldDB" id="A0A7X5ZJG5"/>
<feature type="transmembrane region" description="Helical" evidence="8">
    <location>
        <begin position="393"/>
        <end position="417"/>
    </location>
</feature>
<dbReference type="Proteomes" id="UP000490980">
    <property type="component" value="Unassembled WGS sequence"/>
</dbReference>
<feature type="transmembrane region" description="Helical" evidence="8">
    <location>
        <begin position="22"/>
        <end position="40"/>
    </location>
</feature>
<evidence type="ECO:0000256" key="6">
    <source>
        <dbReference type="ARBA" id="ARBA00022989"/>
    </source>
</evidence>
<gene>
    <name evidence="9" type="ORF">HBF25_15195</name>
</gene>
<feature type="transmembrane region" description="Helical" evidence="8">
    <location>
        <begin position="330"/>
        <end position="348"/>
    </location>
</feature>
<dbReference type="PANTHER" id="PTHR23517:SF15">
    <property type="entry name" value="PROTON-DEPENDENT OLIGOPEPTIDE FAMILY TRANSPORT PROTEIN"/>
    <property type="match status" value="1"/>
</dbReference>
<evidence type="ECO:0000256" key="2">
    <source>
        <dbReference type="ARBA" id="ARBA00022448"/>
    </source>
</evidence>
<keyword evidence="3" id="KW-1003">Cell membrane</keyword>
<dbReference type="EMBL" id="JAARLZ010000008">
    <property type="protein sequence ID" value="NII07730.1"/>
    <property type="molecule type" value="Genomic_DNA"/>
</dbReference>
<comment type="subcellular location">
    <subcellularLocation>
        <location evidence="1">Cell membrane</location>
        <topology evidence="1">Multi-pass membrane protein</topology>
    </subcellularLocation>
</comment>
<dbReference type="Gene3D" id="1.20.1250.20">
    <property type="entry name" value="MFS general substrate transporter like domains"/>
    <property type="match status" value="1"/>
</dbReference>
<feature type="transmembrane region" description="Helical" evidence="8">
    <location>
        <begin position="81"/>
        <end position="98"/>
    </location>
</feature>
<dbReference type="GO" id="GO:0071916">
    <property type="term" value="F:dipeptide transmembrane transporter activity"/>
    <property type="evidence" value="ECO:0007669"/>
    <property type="project" value="UniProtKB-ARBA"/>
</dbReference>
<feature type="transmembrane region" description="Helical" evidence="8">
    <location>
        <begin position="272"/>
        <end position="291"/>
    </location>
</feature>
<dbReference type="InterPro" id="IPR050171">
    <property type="entry name" value="MFS_Transporters"/>
</dbReference>
<feature type="transmembrane region" description="Helical" evidence="8">
    <location>
        <begin position="141"/>
        <end position="164"/>
    </location>
</feature>
<keyword evidence="6 8" id="KW-1133">Transmembrane helix</keyword>
<dbReference type="CDD" id="cd17346">
    <property type="entry name" value="MFS_DtpA_like"/>
    <property type="match status" value="1"/>
</dbReference>
<evidence type="ECO:0000256" key="5">
    <source>
        <dbReference type="ARBA" id="ARBA00022856"/>
    </source>
</evidence>
<accession>A0A7X5ZJG5</accession>
<comment type="caution">
    <text evidence="9">The sequence shown here is derived from an EMBL/GenBank/DDBJ whole genome shotgun (WGS) entry which is preliminary data.</text>
</comment>
<feature type="transmembrane region" description="Helical" evidence="8">
    <location>
        <begin position="429"/>
        <end position="450"/>
    </location>
</feature>
<evidence type="ECO:0000256" key="4">
    <source>
        <dbReference type="ARBA" id="ARBA00022692"/>
    </source>
</evidence>
<dbReference type="InterPro" id="IPR000109">
    <property type="entry name" value="POT_fam"/>
</dbReference>
<dbReference type="PANTHER" id="PTHR23517">
    <property type="entry name" value="RESISTANCE PROTEIN MDTM, PUTATIVE-RELATED-RELATED"/>
    <property type="match status" value="1"/>
</dbReference>
<dbReference type="FunFam" id="1.20.1250.20:FF:000017">
    <property type="entry name" value="Dipeptide and tripeptide permease A"/>
    <property type="match status" value="1"/>
</dbReference>
<proteinExistence type="predicted"/>
<dbReference type="GO" id="GO:0015333">
    <property type="term" value="F:peptide:proton symporter activity"/>
    <property type="evidence" value="ECO:0007669"/>
    <property type="project" value="UniProtKB-ARBA"/>
</dbReference>
<keyword evidence="5" id="KW-0653">Protein transport</keyword>